<accession>A0A0B7BSJ6</accession>
<evidence type="ECO:0000313" key="2">
    <source>
        <dbReference type="EMBL" id="CEK95131.1"/>
    </source>
</evidence>
<organism evidence="1">
    <name type="scientific">Arion vulgaris</name>
    <dbReference type="NCBI Taxonomy" id="1028688"/>
    <lineage>
        <taxon>Eukaryota</taxon>
        <taxon>Metazoa</taxon>
        <taxon>Spiralia</taxon>
        <taxon>Lophotrochozoa</taxon>
        <taxon>Mollusca</taxon>
        <taxon>Gastropoda</taxon>
        <taxon>Heterobranchia</taxon>
        <taxon>Euthyneura</taxon>
        <taxon>Panpulmonata</taxon>
        <taxon>Eupulmonata</taxon>
        <taxon>Stylommatophora</taxon>
        <taxon>Helicina</taxon>
        <taxon>Arionoidea</taxon>
        <taxon>Arionidae</taxon>
        <taxon>Arion</taxon>
    </lineage>
</organism>
<sequence>MAETVASESPQKIRSLFIILITSCNPSIPQNLWDTFKESMSEDILNRTREQNPDLQIDYNEDIFNEILIIIEDKVIDMVGKTLQELGFPHPARNNINRLQREILKETAYNAGDLEHYVTINEPLLVHEQRNVDDIIMNQVNGGTG</sequence>
<gene>
    <name evidence="1" type="primary">ORF205560</name>
    <name evidence="2" type="synonym">ORF205563</name>
    <name evidence="3" type="synonym">ORF205600</name>
</gene>
<proteinExistence type="predicted"/>
<evidence type="ECO:0000313" key="3">
    <source>
        <dbReference type="EMBL" id="CEK95139.1"/>
    </source>
</evidence>
<dbReference type="EMBL" id="HACG01048274">
    <property type="protein sequence ID" value="CEK95139.1"/>
    <property type="molecule type" value="Transcribed_RNA"/>
</dbReference>
<dbReference type="AlphaFoldDB" id="A0A0B7BSJ6"/>
<dbReference type="EMBL" id="HACG01048265">
    <property type="protein sequence ID" value="CEK95130.1"/>
    <property type="molecule type" value="Transcribed_RNA"/>
</dbReference>
<protein>
    <submittedName>
        <fullName evidence="1">Uncharacterized protein</fullName>
    </submittedName>
</protein>
<dbReference type="EMBL" id="HACG01048266">
    <property type="protein sequence ID" value="CEK95131.1"/>
    <property type="molecule type" value="Transcribed_RNA"/>
</dbReference>
<feature type="non-terminal residue" evidence="1">
    <location>
        <position position="145"/>
    </location>
</feature>
<name>A0A0B7BSJ6_9EUPU</name>
<reference evidence="1" key="1">
    <citation type="submission" date="2014-12" db="EMBL/GenBank/DDBJ databases">
        <title>Insight into the proteome of Arion vulgaris.</title>
        <authorList>
            <person name="Aradska J."/>
            <person name="Bulat T."/>
            <person name="Smidak R."/>
            <person name="Sarate P."/>
            <person name="Gangsoo J."/>
            <person name="Sialana F."/>
            <person name="Bilban M."/>
            <person name="Lubec G."/>
        </authorList>
    </citation>
    <scope>NUCLEOTIDE SEQUENCE</scope>
    <source>
        <tissue evidence="1">Skin</tissue>
    </source>
</reference>
<evidence type="ECO:0000313" key="1">
    <source>
        <dbReference type="EMBL" id="CEK95130.1"/>
    </source>
</evidence>